<proteinExistence type="predicted"/>
<feature type="region of interest" description="Disordered" evidence="1">
    <location>
        <begin position="1092"/>
        <end position="1112"/>
    </location>
</feature>
<keyword evidence="2" id="KW-0472">Membrane</keyword>
<feature type="transmembrane region" description="Helical" evidence="2">
    <location>
        <begin position="1060"/>
        <end position="1083"/>
    </location>
</feature>
<feature type="transmembrane region" description="Helical" evidence="2">
    <location>
        <begin position="431"/>
        <end position="451"/>
    </location>
</feature>
<sequence>MFQIIKSALRKPISVLVAVLGIVFFSVLSLFRIPVDIFPSLDLPRIFIVQTYGGMAADEMDAFVATKYRDHFLYVSGIKNVDIKTIQGLCLMRLDFYPGTDMAQAASEVANNVNRAKAYMPEGMQPPQVIRFDVSSVPVGQLVFQSKTRSLAELQEMASSRIRPMFSQIEGSSSPPPFGGNQRSIVIKIDPKLVRSYKLTPDEIIQAIIANNQPSPAGNIRLGDQAVMTPVNALIDKPEDFLNIPIRTGSGPTVFVRDVGTVEDAADITVSYALVNGRRAVYIPVVKKSDASTLDVVDAVKKELPKFQSALPDDVKISYEFDQSTYVTNALKSLVIEGALGAILTGLMVLLFLRDWRSVIIVVLTIPISLLSAVILLNLFGQTINIMTLSGLALAIGILVDQATVTIENIHQHLEMGKPKVIAIRDACKEIVFPEFLILISVLAVFAPSFIMSGVPKSMFLPLSLAVGFAMIASFLLSQTFVPVLANWLLKDHKHDAGHDAKTVGNSAEKVETNPERLLPAPGETTEIISGKTLGISEEKVAGTHYQANEKTPGKNGEKPLFDRFKDKYERVLTNVANRAKFWTTAYLVAAFALIGVSFFLIGTDILPRANSRQFQVRIKAPDGTRVERTEQATLKVLQAIEKEVGKENVEISSAFVGNVPSSYGTSNIFVFNSGPHEAVMQVAVAKAANVEMDVLKEKLRASIKKNAPELAISFEPMELVDKIMSLGSNTPVEVSIGARDIKEAARFAKKIKAEMEKITYLRDVQIAQPLNYPVLNVEIDRERAGQLGVTSTQVAQSMVAATSSSRFTDKNIWLDREKGLGYQVQVQIPINQMTNEEDLGAIPLQKEALNPVLSDVATFHRDEAPAQYDRSGANLLVTVSANLHDTDLGKASKEVQEAIKRAGDPPKGVTVELRGQAPLLDETLSSLQSGLLVAIAVIFLILTANFQSFRLSLLILATVPAVVAGSLLLLLLFGATLNLQSYMGLIMSVGVSVANAILLVTKAESLRLEMKDARKAAIAAALNRVRPILMTSIAMIAGMVPMASGFGEGGDQIAPLGQAVIGGLLVSAFASLLILPAIFTLLQKNASLESVSLDPSDPESKYYEHSNLQKA</sequence>
<feature type="transmembrane region" description="Helical" evidence="2">
    <location>
        <begin position="982"/>
        <end position="1002"/>
    </location>
</feature>
<feature type="transmembrane region" description="Helical" evidence="2">
    <location>
        <begin position="334"/>
        <end position="353"/>
    </location>
</feature>
<dbReference type="SUPFAM" id="SSF82714">
    <property type="entry name" value="Multidrug efflux transporter AcrB TolC docking domain, DN and DC subdomains"/>
    <property type="match status" value="2"/>
</dbReference>
<evidence type="ECO:0000256" key="2">
    <source>
        <dbReference type="SAM" id="Phobius"/>
    </source>
</evidence>
<feature type="transmembrane region" description="Helical" evidence="2">
    <location>
        <begin position="928"/>
        <end position="947"/>
    </location>
</feature>
<feature type="transmembrane region" description="Helical" evidence="2">
    <location>
        <begin position="582"/>
        <end position="603"/>
    </location>
</feature>
<dbReference type="Gene3D" id="1.20.1640.10">
    <property type="entry name" value="Multidrug efflux transporter AcrB transmembrane domain"/>
    <property type="match status" value="2"/>
</dbReference>
<dbReference type="PANTHER" id="PTHR32063">
    <property type="match status" value="1"/>
</dbReference>
<dbReference type="RefSeq" id="WP_200506111.1">
    <property type="nucleotide sequence ID" value="NZ_JAEHFX010000004.1"/>
</dbReference>
<protein>
    <submittedName>
        <fullName evidence="3">Efflux RND transporter permease subunit</fullName>
    </submittedName>
</protein>
<dbReference type="Gene3D" id="3.30.70.1430">
    <property type="entry name" value="Multidrug efflux transporter AcrB pore domain"/>
    <property type="match status" value="2"/>
</dbReference>
<name>A0ABS1C1T7_9BACT</name>
<dbReference type="InterPro" id="IPR001036">
    <property type="entry name" value="Acrflvin-R"/>
</dbReference>
<dbReference type="Proteomes" id="UP000644147">
    <property type="component" value="Unassembled WGS sequence"/>
</dbReference>
<dbReference type="EMBL" id="JAEHFX010000004">
    <property type="protein sequence ID" value="MBK0403363.1"/>
    <property type="molecule type" value="Genomic_DNA"/>
</dbReference>
<feature type="transmembrane region" description="Helical" evidence="2">
    <location>
        <begin position="386"/>
        <end position="410"/>
    </location>
</feature>
<feature type="transmembrane region" description="Helical" evidence="2">
    <location>
        <begin position="954"/>
        <end position="976"/>
    </location>
</feature>
<evidence type="ECO:0000313" key="3">
    <source>
        <dbReference type="EMBL" id="MBK0403363.1"/>
    </source>
</evidence>
<dbReference type="PANTHER" id="PTHR32063:SF8">
    <property type="entry name" value="CATION EFFLUX PROTEIN"/>
    <property type="match status" value="1"/>
</dbReference>
<accession>A0ABS1C1T7</accession>
<reference evidence="3 4" key="1">
    <citation type="submission" date="2020-12" db="EMBL/GenBank/DDBJ databases">
        <title>Bacterial novel species Adhaeribacter sp. BT258 isolated from soil.</title>
        <authorList>
            <person name="Jung H.-Y."/>
        </authorList>
    </citation>
    <scope>NUCLEOTIDE SEQUENCE [LARGE SCALE GENOMIC DNA]</scope>
    <source>
        <strain evidence="3 4">BT258</strain>
    </source>
</reference>
<keyword evidence="4" id="KW-1185">Reference proteome</keyword>
<comment type="caution">
    <text evidence="3">The sequence shown here is derived from an EMBL/GenBank/DDBJ whole genome shotgun (WGS) entry which is preliminary data.</text>
</comment>
<feature type="transmembrane region" description="Helical" evidence="2">
    <location>
        <begin position="1029"/>
        <end position="1048"/>
    </location>
</feature>
<gene>
    <name evidence="3" type="ORF">I5M27_10225</name>
</gene>
<feature type="transmembrane region" description="Helical" evidence="2">
    <location>
        <begin position="360"/>
        <end position="380"/>
    </location>
</feature>
<dbReference type="SUPFAM" id="SSF82866">
    <property type="entry name" value="Multidrug efflux transporter AcrB transmembrane domain"/>
    <property type="match status" value="2"/>
</dbReference>
<dbReference type="Gene3D" id="3.30.70.1440">
    <property type="entry name" value="Multidrug efflux transporter AcrB pore domain"/>
    <property type="match status" value="1"/>
</dbReference>
<dbReference type="SUPFAM" id="SSF82693">
    <property type="entry name" value="Multidrug efflux transporter AcrB pore domain, PN1, PN2, PC1 and PC2 subdomains"/>
    <property type="match status" value="2"/>
</dbReference>
<evidence type="ECO:0000313" key="4">
    <source>
        <dbReference type="Proteomes" id="UP000644147"/>
    </source>
</evidence>
<keyword evidence="2" id="KW-0812">Transmembrane</keyword>
<keyword evidence="2" id="KW-1133">Transmembrane helix</keyword>
<dbReference type="InterPro" id="IPR027463">
    <property type="entry name" value="AcrB_DN_DC_subdom"/>
</dbReference>
<dbReference type="PRINTS" id="PR00702">
    <property type="entry name" value="ACRIFLAVINRP"/>
</dbReference>
<dbReference type="Pfam" id="PF00873">
    <property type="entry name" value="ACR_tran"/>
    <property type="match status" value="2"/>
</dbReference>
<evidence type="ECO:0000256" key="1">
    <source>
        <dbReference type="SAM" id="MobiDB-lite"/>
    </source>
</evidence>
<dbReference type="Gene3D" id="3.30.2090.10">
    <property type="entry name" value="Multidrug efflux transporter AcrB TolC docking domain, DN and DC subdomains"/>
    <property type="match status" value="2"/>
</dbReference>
<feature type="transmembrane region" description="Helical" evidence="2">
    <location>
        <begin position="12"/>
        <end position="31"/>
    </location>
</feature>
<feature type="transmembrane region" description="Helical" evidence="2">
    <location>
        <begin position="463"/>
        <end position="490"/>
    </location>
</feature>
<dbReference type="Gene3D" id="3.30.70.1320">
    <property type="entry name" value="Multidrug efflux transporter AcrB pore domain like"/>
    <property type="match status" value="1"/>
</dbReference>
<organism evidence="3 4">
    <name type="scientific">Adhaeribacter terrigena</name>
    <dbReference type="NCBI Taxonomy" id="2793070"/>
    <lineage>
        <taxon>Bacteria</taxon>
        <taxon>Pseudomonadati</taxon>
        <taxon>Bacteroidota</taxon>
        <taxon>Cytophagia</taxon>
        <taxon>Cytophagales</taxon>
        <taxon>Hymenobacteraceae</taxon>
        <taxon>Adhaeribacter</taxon>
    </lineage>
</organism>